<name>A0A4U2YV19_9ACTN</name>
<comment type="caution">
    <text evidence="3">The sequence shown here is derived from an EMBL/GenBank/DDBJ whole genome shotgun (WGS) entry which is preliminary data.</text>
</comment>
<dbReference type="InterPro" id="IPR019920">
    <property type="entry name" value="F420-binding_dom_put"/>
</dbReference>
<dbReference type="InterPro" id="IPR012349">
    <property type="entry name" value="Split_barrel_FMN-bd"/>
</dbReference>
<gene>
    <name evidence="3" type="ORF">FC770_01865</name>
</gene>
<organism evidence="3 4">
    <name type="scientific">Nocardioides jishulii</name>
    <dbReference type="NCBI Taxonomy" id="2575440"/>
    <lineage>
        <taxon>Bacteria</taxon>
        <taxon>Bacillati</taxon>
        <taxon>Actinomycetota</taxon>
        <taxon>Actinomycetes</taxon>
        <taxon>Propionibacteriales</taxon>
        <taxon>Nocardioidaceae</taxon>
        <taxon>Nocardioides</taxon>
    </lineage>
</organism>
<keyword evidence="4" id="KW-1185">Reference proteome</keyword>
<evidence type="ECO:0000259" key="2">
    <source>
        <dbReference type="Pfam" id="PF01243"/>
    </source>
</evidence>
<dbReference type="Proteomes" id="UP000307808">
    <property type="component" value="Unassembled WGS sequence"/>
</dbReference>
<dbReference type="Pfam" id="PF01243">
    <property type="entry name" value="PNPOx_N"/>
    <property type="match status" value="1"/>
</dbReference>
<dbReference type="RefSeq" id="WP_137064415.1">
    <property type="nucleotide sequence ID" value="NZ_CP040748.1"/>
</dbReference>
<protein>
    <submittedName>
        <fullName evidence="3">TIGR03618 family F420-dependent PPOX class oxidoreductase</fullName>
    </submittedName>
</protein>
<dbReference type="PANTHER" id="PTHR35176:SF6">
    <property type="entry name" value="HEME OXYGENASE HI_0854-RELATED"/>
    <property type="match status" value="1"/>
</dbReference>
<dbReference type="GO" id="GO:0070967">
    <property type="term" value="F:coenzyme F420 binding"/>
    <property type="evidence" value="ECO:0007669"/>
    <property type="project" value="TreeGrafter"/>
</dbReference>
<dbReference type="GO" id="GO:0005829">
    <property type="term" value="C:cytosol"/>
    <property type="evidence" value="ECO:0007669"/>
    <property type="project" value="TreeGrafter"/>
</dbReference>
<dbReference type="SUPFAM" id="SSF50475">
    <property type="entry name" value="FMN-binding split barrel"/>
    <property type="match status" value="1"/>
</dbReference>
<dbReference type="PANTHER" id="PTHR35176">
    <property type="entry name" value="HEME OXYGENASE HI_0854-RELATED"/>
    <property type="match status" value="1"/>
</dbReference>
<proteinExistence type="predicted"/>
<dbReference type="Gene3D" id="2.30.110.10">
    <property type="entry name" value="Electron Transport, Fmn-binding Protein, Chain A"/>
    <property type="match status" value="1"/>
</dbReference>
<dbReference type="GO" id="GO:0016627">
    <property type="term" value="F:oxidoreductase activity, acting on the CH-CH group of donors"/>
    <property type="evidence" value="ECO:0007669"/>
    <property type="project" value="TreeGrafter"/>
</dbReference>
<accession>A0A4U2YV19</accession>
<dbReference type="InterPro" id="IPR052019">
    <property type="entry name" value="F420H2_bilvrd_red/Heme_oxyg"/>
</dbReference>
<feature type="domain" description="Pyridoxamine 5'-phosphate oxidase N-terminal" evidence="2">
    <location>
        <begin position="16"/>
        <end position="135"/>
    </location>
</feature>
<reference evidence="3 4" key="1">
    <citation type="submission" date="2019-04" db="EMBL/GenBank/DDBJ databases">
        <authorList>
            <person name="Dong K."/>
        </authorList>
    </citation>
    <scope>NUCLEOTIDE SEQUENCE [LARGE SCALE GENOMIC DNA]</scope>
    <source>
        <strain evidence="4">dk3543</strain>
    </source>
</reference>
<evidence type="ECO:0000256" key="1">
    <source>
        <dbReference type="ARBA" id="ARBA00023002"/>
    </source>
</evidence>
<dbReference type="NCBIfam" id="TIGR03618">
    <property type="entry name" value="Rv1155_F420"/>
    <property type="match status" value="1"/>
</dbReference>
<evidence type="ECO:0000313" key="3">
    <source>
        <dbReference type="EMBL" id="TKI63951.1"/>
    </source>
</evidence>
<dbReference type="OrthoDB" id="4551790at2"/>
<sequence length="151" mass="16952">MSIFRPGWDAFPSKLWDFYSEYHLNTLTTIRPDGRPHVVPVGVTLDPQQQCAWIITRAGSRKVKNVEEASATPEGARVAVCQVDGPQWSTIEGVATVVTDRPSIDRAVELYTPRYRRPADTDSTRVAIRIEVDRIVFGPMLLDNPPERPGH</sequence>
<dbReference type="AlphaFoldDB" id="A0A4U2YV19"/>
<evidence type="ECO:0000313" key="4">
    <source>
        <dbReference type="Proteomes" id="UP000307808"/>
    </source>
</evidence>
<dbReference type="EMBL" id="SZPY01000001">
    <property type="protein sequence ID" value="TKI63951.1"/>
    <property type="molecule type" value="Genomic_DNA"/>
</dbReference>
<dbReference type="InterPro" id="IPR011576">
    <property type="entry name" value="Pyridox_Oxase_N"/>
</dbReference>
<keyword evidence="1" id="KW-0560">Oxidoreductase</keyword>